<feature type="repeat" description="RCC1" evidence="5">
    <location>
        <begin position="26"/>
        <end position="83"/>
    </location>
</feature>
<dbReference type="PRINTS" id="PR00633">
    <property type="entry name" value="RCCNDNSATION"/>
</dbReference>
<dbReference type="PROSITE" id="PS00626">
    <property type="entry name" value="RCC1_2"/>
    <property type="match status" value="2"/>
</dbReference>
<keyword evidence="2" id="KW-0677">Repeat</keyword>
<evidence type="ECO:0000259" key="6">
    <source>
        <dbReference type="PROSITE" id="PS50237"/>
    </source>
</evidence>
<dbReference type="SUPFAM" id="SSF56204">
    <property type="entry name" value="Hect, E3 ligase catalytic domain"/>
    <property type="match status" value="1"/>
</dbReference>
<feature type="repeat" description="RCC1" evidence="5">
    <location>
        <begin position="354"/>
        <end position="401"/>
    </location>
</feature>
<evidence type="ECO:0000313" key="7">
    <source>
        <dbReference type="EMBL" id="CAK9014975.1"/>
    </source>
</evidence>
<feature type="repeat" description="RCC1" evidence="5">
    <location>
        <begin position="84"/>
        <end position="136"/>
    </location>
</feature>
<name>A0ABP0JL41_9DINO</name>
<keyword evidence="1" id="KW-0344">Guanine-nucleotide releasing factor</keyword>
<accession>A0ABP0JL41</accession>
<evidence type="ECO:0000256" key="3">
    <source>
        <dbReference type="ARBA" id="ARBA00022786"/>
    </source>
</evidence>
<dbReference type="Gene3D" id="2.130.10.30">
    <property type="entry name" value="Regulator of chromosome condensation 1/beta-lactamase-inhibitor protein II"/>
    <property type="match status" value="2"/>
</dbReference>
<keyword evidence="3 4" id="KW-0833">Ubl conjugation pathway</keyword>
<dbReference type="InterPro" id="IPR000569">
    <property type="entry name" value="HECT_dom"/>
</dbReference>
<dbReference type="SUPFAM" id="SSF50985">
    <property type="entry name" value="RCC1/BLIP-II"/>
    <property type="match status" value="1"/>
</dbReference>
<dbReference type="PANTHER" id="PTHR45982">
    <property type="entry name" value="REGULATOR OF CHROMOSOME CONDENSATION"/>
    <property type="match status" value="1"/>
</dbReference>
<evidence type="ECO:0000256" key="4">
    <source>
        <dbReference type="PROSITE-ProRule" id="PRU00104"/>
    </source>
</evidence>
<dbReference type="Pfam" id="PF25390">
    <property type="entry name" value="WD40_RLD"/>
    <property type="match status" value="1"/>
</dbReference>
<sequence>MERVSMEVDLEANAANERLVEPASCSELVVFGMGNNSDGQLGCGFLDDDDDKIFEPCELKAFDSIQVRSCAMSLRHSSWLTTDGIVYTAGDNDSGQLGRSGKRTKPFKSLGIDSIEHLPVESVAAGNGFTVLAGKLDGRLMGVGRGDRGQLGMGGADRDDKERVKFSSASGEQLLQISAGESHCLALCRSGKVLAFGENKHGQLGSGDFVSSATPKVVASLSSRPIVRVCCGAQHALARTATGLLWAWGCNEHGQLGLGDLKPRFRPEQVKALRVSRCVDVAAGQRHSLALSEKGLVLAFGAGGSGQLGSGGIAETEPYPKVVEVLKEVGICLQVACGHSHSLALVQNEESLKESVYSWGLGSSGQLGLPKSQLQEQLKISPLPQKLKLDPSYRVISLMSGPLAHHSFLIVTRTSNGFANGYPKAHMQSPRMLGSASQTLRTQSFRHSLQTAIDADELLGVLRKLRPGEASQQVSLVKAIGAAFSSVSVLNASFRLSATDTGRISTTSAESSGVDLLKVRKAYNTLVFELNNAELVNTLGRATLSICDELSKHKVPSDDPETLCVFLVLFENPLLLAEHRTSLFAGFHVALQKLTAAVLSLPKDSQKLLFGWLKHLPSEYFGRVVTVMQQYVTYVLTQPGQNQSDVSAAVMMLKTLWDVNAEMGGILPEWCFQSWAISQSADLQEHYRQWQQEQLLVFSYCRYPFLLNAGAKRRLLAFDVELRSQICSQEIWAKLMSGSGGQKRLGGELVEKGTFSSSLCTGFEESWLLQDGFQSSSFRAYLGVHVLSDFCGQLWWRRRNLPQCFCLPLTVDFLGEQGIDAGGLRKECLHLVLRELYGKTQLFTELDEWPGLLWFHPENTSDIIYKPVQEH</sequence>
<evidence type="ECO:0000256" key="1">
    <source>
        <dbReference type="ARBA" id="ARBA00022658"/>
    </source>
</evidence>
<comment type="caution">
    <text evidence="7">The sequence shown here is derived from an EMBL/GenBank/DDBJ whole genome shotgun (WGS) entry which is preliminary data.</text>
</comment>
<feature type="repeat" description="RCC1" evidence="5">
    <location>
        <begin position="191"/>
        <end position="242"/>
    </location>
</feature>
<evidence type="ECO:0000256" key="2">
    <source>
        <dbReference type="ARBA" id="ARBA00022737"/>
    </source>
</evidence>
<organism evidence="7 8">
    <name type="scientific">Durusdinium trenchii</name>
    <dbReference type="NCBI Taxonomy" id="1381693"/>
    <lineage>
        <taxon>Eukaryota</taxon>
        <taxon>Sar</taxon>
        <taxon>Alveolata</taxon>
        <taxon>Dinophyceae</taxon>
        <taxon>Suessiales</taxon>
        <taxon>Symbiodiniaceae</taxon>
        <taxon>Durusdinium</taxon>
    </lineage>
</organism>
<dbReference type="Gene3D" id="3.90.1750.10">
    <property type="entry name" value="Hect, E3 ligase catalytic domains"/>
    <property type="match status" value="1"/>
</dbReference>
<protein>
    <submittedName>
        <fullName evidence="7">Probable E3 ubiquitin-protein ligase HERC4 (HECT domain and RCC1-like domain-containing protein 4) (HECT-type E3 ubiquitin transferase HERC4)</fullName>
    </submittedName>
</protein>
<evidence type="ECO:0000256" key="5">
    <source>
        <dbReference type="PROSITE-ProRule" id="PRU00235"/>
    </source>
</evidence>
<dbReference type="PROSITE" id="PS50012">
    <property type="entry name" value="RCC1_3"/>
    <property type="match status" value="7"/>
</dbReference>
<feature type="repeat" description="RCC1" evidence="5">
    <location>
        <begin position="243"/>
        <end position="294"/>
    </location>
</feature>
<dbReference type="InterPro" id="IPR051553">
    <property type="entry name" value="Ran_GTPase-activating"/>
</dbReference>
<dbReference type="InterPro" id="IPR000408">
    <property type="entry name" value="Reg_chr_condens"/>
</dbReference>
<dbReference type="InterPro" id="IPR058923">
    <property type="entry name" value="RCC1-like_dom"/>
</dbReference>
<dbReference type="EMBL" id="CAXAMM010007668">
    <property type="protein sequence ID" value="CAK9014975.1"/>
    <property type="molecule type" value="Genomic_DNA"/>
</dbReference>
<proteinExistence type="predicted"/>
<keyword evidence="8" id="KW-1185">Reference proteome</keyword>
<dbReference type="InterPro" id="IPR035983">
    <property type="entry name" value="Hect_E3_ubiquitin_ligase"/>
</dbReference>
<dbReference type="PROSITE" id="PS50237">
    <property type="entry name" value="HECT"/>
    <property type="match status" value="1"/>
</dbReference>
<reference evidence="7 8" key="1">
    <citation type="submission" date="2024-02" db="EMBL/GenBank/DDBJ databases">
        <authorList>
            <person name="Chen Y."/>
            <person name="Shah S."/>
            <person name="Dougan E. K."/>
            <person name="Thang M."/>
            <person name="Chan C."/>
        </authorList>
    </citation>
    <scope>NUCLEOTIDE SEQUENCE [LARGE SCALE GENOMIC DNA]</scope>
</reference>
<dbReference type="PANTHER" id="PTHR45982:SF1">
    <property type="entry name" value="REGULATOR OF CHROMOSOME CONDENSATION"/>
    <property type="match status" value="1"/>
</dbReference>
<feature type="repeat" description="RCC1" evidence="5">
    <location>
        <begin position="295"/>
        <end position="348"/>
    </location>
</feature>
<feature type="repeat" description="RCC1" evidence="5">
    <location>
        <begin position="138"/>
        <end position="190"/>
    </location>
</feature>
<evidence type="ECO:0000313" key="8">
    <source>
        <dbReference type="Proteomes" id="UP001642464"/>
    </source>
</evidence>
<dbReference type="InterPro" id="IPR009091">
    <property type="entry name" value="RCC1/BLIP-II"/>
</dbReference>
<feature type="domain" description="HECT" evidence="6">
    <location>
        <begin position="797"/>
        <end position="857"/>
    </location>
</feature>
<gene>
    <name evidence="7" type="ORF">SCF082_LOCUS12556</name>
</gene>
<dbReference type="Proteomes" id="UP001642464">
    <property type="component" value="Unassembled WGS sequence"/>
</dbReference>
<comment type="caution">
    <text evidence="4">Lacks conserved residue(s) required for the propagation of feature annotation.</text>
</comment>